<gene>
    <name evidence="3" type="ORF">AHOG_03250</name>
</gene>
<dbReference type="InterPro" id="IPR052529">
    <property type="entry name" value="Bact_Transport_Assoc"/>
</dbReference>
<feature type="transmembrane region" description="Helical" evidence="1">
    <location>
        <begin position="318"/>
        <end position="339"/>
    </location>
</feature>
<evidence type="ECO:0000313" key="3">
    <source>
        <dbReference type="EMBL" id="ASO18308.1"/>
    </source>
</evidence>
<dbReference type="PANTHER" id="PTHR30590">
    <property type="entry name" value="INNER MEMBRANE PROTEIN"/>
    <property type="match status" value="1"/>
</dbReference>
<feature type="transmembrane region" description="Helical" evidence="1">
    <location>
        <begin position="243"/>
        <end position="272"/>
    </location>
</feature>
<evidence type="ECO:0000259" key="2">
    <source>
        <dbReference type="Pfam" id="PF04235"/>
    </source>
</evidence>
<evidence type="ECO:0000256" key="1">
    <source>
        <dbReference type="SAM" id="Phobius"/>
    </source>
</evidence>
<dbReference type="KEGG" id="ahg:AHOG_03250"/>
<organism evidence="3 4">
    <name type="scientific">Actinoalloteichus hoggarensis</name>
    <dbReference type="NCBI Taxonomy" id="1470176"/>
    <lineage>
        <taxon>Bacteria</taxon>
        <taxon>Bacillati</taxon>
        <taxon>Actinomycetota</taxon>
        <taxon>Actinomycetes</taxon>
        <taxon>Pseudonocardiales</taxon>
        <taxon>Pseudonocardiaceae</taxon>
        <taxon>Actinoalloteichus</taxon>
    </lineage>
</organism>
<feature type="transmembrane region" description="Helical" evidence="1">
    <location>
        <begin position="104"/>
        <end position="121"/>
    </location>
</feature>
<keyword evidence="4" id="KW-1185">Reference proteome</keyword>
<dbReference type="InterPro" id="IPR007349">
    <property type="entry name" value="DUF418"/>
</dbReference>
<evidence type="ECO:0000313" key="4">
    <source>
        <dbReference type="Proteomes" id="UP000204221"/>
    </source>
</evidence>
<sequence length="362" mass="38606">MLVLIGIANSAIFLYDRPYGHRQHIVEDGLLDRLVATVTVSAVDARAYPLFALLFGYGIVQMISRSAARGVPEARTRSVLRRRSTALIGFGLVHAVLFFPGDILGIYGVVGFMLLVFTGWTDRALLRFAAWWLVAACAVQGLVYALPHDGEGRGYFWSFERESLAEALPLRFVEWLMTPAGLLPVLTAAILGVVAARHRILEEPARHRRLLRRTAAVLVPVGLLGGLPSALIVGQFIQVDSAGLVVAFSLLHSLSGVAGAVGYLALFALVSSRLAASPSGIAGALTALGRRSLSGYLFSSVVFMVVLAPSTFGLGAVFGSAGAFALAVATWLVSVVVAWRLDKARRPGPADALLRRISYKAG</sequence>
<name>A0A221VXT4_9PSEU</name>
<feature type="transmembrane region" description="Helical" evidence="1">
    <location>
        <begin position="175"/>
        <end position="196"/>
    </location>
</feature>
<keyword evidence="1" id="KW-0812">Transmembrane</keyword>
<feature type="transmembrane region" description="Helical" evidence="1">
    <location>
        <begin position="293"/>
        <end position="312"/>
    </location>
</feature>
<feature type="transmembrane region" description="Helical" evidence="1">
    <location>
        <begin position="128"/>
        <end position="147"/>
    </location>
</feature>
<protein>
    <recommendedName>
        <fullName evidence="2">DUF418 domain-containing protein</fullName>
    </recommendedName>
</protein>
<dbReference type="AlphaFoldDB" id="A0A221VXT4"/>
<accession>A0A221VXT4</accession>
<keyword evidence="1" id="KW-1133">Transmembrane helix</keyword>
<dbReference type="EMBL" id="CP022521">
    <property type="protein sequence ID" value="ASO18308.1"/>
    <property type="molecule type" value="Genomic_DNA"/>
</dbReference>
<feature type="domain" description="DUF418" evidence="2">
    <location>
        <begin position="195"/>
        <end position="360"/>
    </location>
</feature>
<keyword evidence="1" id="KW-0472">Membrane</keyword>
<dbReference type="Pfam" id="PF04235">
    <property type="entry name" value="DUF418"/>
    <property type="match status" value="1"/>
</dbReference>
<reference evidence="3 4" key="1">
    <citation type="submission" date="2017-07" db="EMBL/GenBank/DDBJ databases">
        <title>Complete genome sequence of Actinoalloteichus hoggarensis DSM 45943, type strain of Actinoalloteichus hoggarensis.</title>
        <authorList>
            <person name="Ruckert C."/>
            <person name="Nouioui I."/>
            <person name="Willmese J."/>
            <person name="van Wezel G."/>
            <person name="Klenk H.-P."/>
            <person name="Kalinowski J."/>
            <person name="Zotchev S.B."/>
        </authorList>
    </citation>
    <scope>NUCLEOTIDE SEQUENCE [LARGE SCALE GENOMIC DNA]</scope>
    <source>
        <strain evidence="3 4">DSM 45943</strain>
    </source>
</reference>
<feature type="transmembrane region" description="Helical" evidence="1">
    <location>
        <begin position="217"/>
        <end position="237"/>
    </location>
</feature>
<dbReference type="PANTHER" id="PTHR30590:SF2">
    <property type="entry name" value="INNER MEMBRANE PROTEIN"/>
    <property type="match status" value="1"/>
</dbReference>
<dbReference type="Proteomes" id="UP000204221">
    <property type="component" value="Chromosome"/>
</dbReference>
<proteinExistence type="predicted"/>